<evidence type="ECO:0000259" key="2">
    <source>
        <dbReference type="Pfam" id="PF09361"/>
    </source>
</evidence>
<dbReference type="AlphaFoldDB" id="A0A939EP88"/>
<gene>
    <name evidence="3" type="ORF">J0X15_11240</name>
</gene>
<dbReference type="Proteomes" id="UP000664779">
    <property type="component" value="Unassembled WGS sequence"/>
</dbReference>
<accession>A0A939EP88</accession>
<evidence type="ECO:0000313" key="4">
    <source>
        <dbReference type="Proteomes" id="UP000664779"/>
    </source>
</evidence>
<reference evidence="3" key="1">
    <citation type="submission" date="2021-03" db="EMBL/GenBank/DDBJ databases">
        <title>Roseibium sp. CAU 1637 isolated from Incheon.</title>
        <authorList>
            <person name="Kim W."/>
        </authorList>
    </citation>
    <scope>NUCLEOTIDE SEQUENCE</scope>
    <source>
        <strain evidence="3">CAU 1637</strain>
    </source>
</reference>
<dbReference type="InterPro" id="IPR010234">
    <property type="entry name" value="Phasin_subfam-2"/>
</dbReference>
<protein>
    <submittedName>
        <fullName evidence="3">Phasin</fullName>
    </submittedName>
</protein>
<dbReference type="Pfam" id="PF09361">
    <property type="entry name" value="Phasin_2"/>
    <property type="match status" value="1"/>
</dbReference>
<feature type="domain" description="Phasin" evidence="2">
    <location>
        <begin position="31"/>
        <end position="126"/>
    </location>
</feature>
<sequence length="127" mass="13952">MANDKSGFEVPDQMRDFADKSVDQARKAFDDFMSMTQKAVANVEGSASVAQSGATDVNKKTLSYAEEHVDAAFKFAQQMVRAKDVDEVVSLQRDYMRKQMESLGEQTRDLSATATKAAKKASDAAKE</sequence>
<dbReference type="NCBIfam" id="TIGR01985">
    <property type="entry name" value="phasin_2"/>
    <property type="match status" value="1"/>
</dbReference>
<name>A0A939EP88_9HYPH</name>
<dbReference type="InterPro" id="IPR018968">
    <property type="entry name" value="Phasin"/>
</dbReference>
<evidence type="ECO:0000256" key="1">
    <source>
        <dbReference type="SAM" id="MobiDB-lite"/>
    </source>
</evidence>
<evidence type="ECO:0000313" key="3">
    <source>
        <dbReference type="EMBL" id="MBO0345795.1"/>
    </source>
</evidence>
<proteinExistence type="predicted"/>
<keyword evidence="4" id="KW-1185">Reference proteome</keyword>
<comment type="caution">
    <text evidence="3">The sequence shown here is derived from an EMBL/GenBank/DDBJ whole genome shotgun (WGS) entry which is preliminary data.</text>
</comment>
<dbReference type="EMBL" id="JAFLNF010000004">
    <property type="protein sequence ID" value="MBO0345795.1"/>
    <property type="molecule type" value="Genomic_DNA"/>
</dbReference>
<dbReference type="RefSeq" id="WP_206940691.1">
    <property type="nucleotide sequence ID" value="NZ_JAFLNF010000004.1"/>
</dbReference>
<feature type="region of interest" description="Disordered" evidence="1">
    <location>
        <begin position="101"/>
        <end position="127"/>
    </location>
</feature>
<organism evidence="3 4">
    <name type="scientific">Roseibium limicola</name>
    <dbReference type="NCBI Taxonomy" id="2816037"/>
    <lineage>
        <taxon>Bacteria</taxon>
        <taxon>Pseudomonadati</taxon>
        <taxon>Pseudomonadota</taxon>
        <taxon>Alphaproteobacteria</taxon>
        <taxon>Hyphomicrobiales</taxon>
        <taxon>Stappiaceae</taxon>
        <taxon>Roseibium</taxon>
    </lineage>
</organism>